<dbReference type="EMBL" id="AGXN01000012">
    <property type="protein sequence ID" value="EIY96332.1"/>
    <property type="molecule type" value="Genomic_DNA"/>
</dbReference>
<evidence type="ECO:0000313" key="2">
    <source>
        <dbReference type="Proteomes" id="UP000003879"/>
    </source>
</evidence>
<dbReference type="InterPro" id="IPR023476">
    <property type="entry name" value="Pep_tRNA_hydro_II_dom_sf"/>
</dbReference>
<dbReference type="AlphaFoldDB" id="A0A0E2APT7"/>
<dbReference type="InterPro" id="IPR018988">
    <property type="entry name" value="DUF2000"/>
</dbReference>
<reference evidence="1 2" key="1">
    <citation type="submission" date="2012-02" db="EMBL/GenBank/DDBJ databases">
        <title>The Genome Sequence of Bacteroides fragilis CL07T12C05.</title>
        <authorList>
            <consortium name="The Broad Institute Genome Sequencing Platform"/>
            <person name="Earl A."/>
            <person name="Ward D."/>
            <person name="Feldgarden M."/>
            <person name="Gevers D."/>
            <person name="Zitomersky N.L."/>
            <person name="Coyne M.J."/>
            <person name="Comstock L.E."/>
            <person name="Young S.K."/>
            <person name="Zeng Q."/>
            <person name="Gargeya S."/>
            <person name="Fitzgerald M."/>
            <person name="Haas B."/>
            <person name="Abouelleil A."/>
            <person name="Alvarado L."/>
            <person name="Arachchi H.M."/>
            <person name="Berlin A."/>
            <person name="Chapman S.B."/>
            <person name="Gearin G."/>
            <person name="Goldberg J."/>
            <person name="Griggs A."/>
            <person name="Gujja S."/>
            <person name="Hansen M."/>
            <person name="Heiman D."/>
            <person name="Howarth C."/>
            <person name="Larimer J."/>
            <person name="Lui A."/>
            <person name="MacDonald P.J.P."/>
            <person name="McCowen C."/>
            <person name="Montmayeur A."/>
            <person name="Murphy C."/>
            <person name="Neiman D."/>
            <person name="Pearson M."/>
            <person name="Priest M."/>
            <person name="Roberts A."/>
            <person name="Saif S."/>
            <person name="Shea T."/>
            <person name="Sisk P."/>
            <person name="Stolte C."/>
            <person name="Sykes S."/>
            <person name="Wortman J."/>
            <person name="Nusbaum C."/>
            <person name="Birren B."/>
        </authorList>
    </citation>
    <scope>NUCLEOTIDE SEQUENCE [LARGE SCALE GENOMIC DNA]</scope>
    <source>
        <strain evidence="1 2">CL07T12C05</strain>
    </source>
</reference>
<dbReference type="PIRSF" id="PIRSF033736">
    <property type="entry name" value="UCP033763"/>
    <property type="match status" value="1"/>
</dbReference>
<dbReference type="Proteomes" id="UP000003879">
    <property type="component" value="Unassembled WGS sequence"/>
</dbReference>
<dbReference type="SUPFAM" id="SSF102462">
    <property type="entry name" value="Peptidyl-tRNA hydrolase II"/>
    <property type="match status" value="1"/>
</dbReference>
<dbReference type="PATRIC" id="fig|997883.3.peg.2325"/>
<organism evidence="1 2">
    <name type="scientific">Bacteroides fragilis CL07T12C05</name>
    <dbReference type="NCBI Taxonomy" id="997883"/>
    <lineage>
        <taxon>Bacteria</taxon>
        <taxon>Pseudomonadati</taxon>
        <taxon>Bacteroidota</taxon>
        <taxon>Bacteroidia</taxon>
        <taxon>Bacteroidales</taxon>
        <taxon>Bacteroidaceae</taxon>
        <taxon>Bacteroides</taxon>
    </lineage>
</organism>
<dbReference type="GeneID" id="60366492"/>
<dbReference type="Gene3D" id="3.40.1490.10">
    <property type="entry name" value="Bit1"/>
    <property type="match status" value="1"/>
</dbReference>
<proteinExistence type="predicted"/>
<evidence type="ECO:0008006" key="3">
    <source>
        <dbReference type="Google" id="ProtNLM"/>
    </source>
</evidence>
<sequence>METKILSNATHKCVLVIDNAQPTGIVANIASVLSMTLGCRVSNIVSHDVYDKQGERHLGITQLPIPILGASQEKIKELRNYFHSLEIEDLVLVDFSTIAQQSRTYDEYEREMYSANEDDLHYVGIGICAEKKAINKATGSLSLIR</sequence>
<dbReference type="RefSeq" id="WP_005787381.1">
    <property type="nucleotide sequence ID" value="NZ_JH724215.1"/>
</dbReference>
<evidence type="ECO:0000313" key="1">
    <source>
        <dbReference type="EMBL" id="EIY96332.1"/>
    </source>
</evidence>
<dbReference type="Pfam" id="PF09391">
    <property type="entry name" value="DUF2000"/>
    <property type="match status" value="1"/>
</dbReference>
<dbReference type="SMR" id="A0A0E2APT7"/>
<dbReference type="HOGENOM" id="CLU_121942_2_0_10"/>
<dbReference type="InterPro" id="IPR017021">
    <property type="entry name" value="UCP033763"/>
</dbReference>
<protein>
    <recommendedName>
        <fullName evidence="3">DUF2000 domain-containing protein</fullName>
    </recommendedName>
</protein>
<accession>A0A0E2APT7</accession>
<name>A0A0E2APT7_BACFG</name>
<gene>
    <name evidence="1" type="ORF">HMPREF1056_02220</name>
</gene>
<comment type="caution">
    <text evidence="1">The sequence shown here is derived from an EMBL/GenBank/DDBJ whole genome shotgun (WGS) entry which is preliminary data.</text>
</comment>